<dbReference type="EC" id="3.2.1.26" evidence="2"/>
<dbReference type="EMBL" id="JACHHH010000012">
    <property type="protein sequence ID" value="MBB6042082.1"/>
    <property type="molecule type" value="Genomic_DNA"/>
</dbReference>
<evidence type="ECO:0000256" key="2">
    <source>
        <dbReference type="ARBA" id="ARBA00012758"/>
    </source>
</evidence>
<accession>A0A7W9SH76</accession>
<protein>
    <recommendedName>
        <fullName evidence="2">beta-fructofuranosidase</fullName>
        <ecNumber evidence="2">3.2.1.26</ecNumber>
    </recommendedName>
</protein>
<evidence type="ECO:0000256" key="4">
    <source>
        <dbReference type="ARBA" id="ARBA00023295"/>
    </source>
</evidence>
<dbReference type="PANTHER" id="PTHR43101:SF1">
    <property type="entry name" value="BETA-FRUCTOSIDASE"/>
    <property type="match status" value="1"/>
</dbReference>
<keyword evidence="4 5" id="KW-0326">Glycosidase</keyword>
<dbReference type="Pfam" id="PF08244">
    <property type="entry name" value="Glyco_hydro_32C"/>
    <property type="match status" value="1"/>
</dbReference>
<dbReference type="CDD" id="cd08995">
    <property type="entry name" value="GH32_EcAec43-like"/>
    <property type="match status" value="1"/>
</dbReference>
<name>A0A7W9SH76_9FIRM</name>
<gene>
    <name evidence="8" type="ORF">HNQ46_002078</name>
</gene>
<evidence type="ECO:0000256" key="5">
    <source>
        <dbReference type="RuleBase" id="RU362110"/>
    </source>
</evidence>
<dbReference type="Pfam" id="PF00251">
    <property type="entry name" value="Glyco_hydro_32N"/>
    <property type="match status" value="1"/>
</dbReference>
<organism evidence="8 9">
    <name type="scientific">Oribacterium sinus</name>
    <dbReference type="NCBI Taxonomy" id="237576"/>
    <lineage>
        <taxon>Bacteria</taxon>
        <taxon>Bacillati</taxon>
        <taxon>Bacillota</taxon>
        <taxon>Clostridia</taxon>
        <taxon>Lachnospirales</taxon>
        <taxon>Lachnospiraceae</taxon>
        <taxon>Oribacterium</taxon>
    </lineage>
</organism>
<dbReference type="PANTHER" id="PTHR43101">
    <property type="entry name" value="BETA-FRUCTOSIDASE"/>
    <property type="match status" value="1"/>
</dbReference>
<evidence type="ECO:0000313" key="8">
    <source>
        <dbReference type="EMBL" id="MBB6042082.1"/>
    </source>
</evidence>
<dbReference type="Gene3D" id="2.115.10.20">
    <property type="entry name" value="Glycosyl hydrolase domain, family 43"/>
    <property type="match status" value="1"/>
</dbReference>
<feature type="domain" description="Glycosyl hydrolase family 32 N-terminal" evidence="6">
    <location>
        <begin position="18"/>
        <end position="301"/>
    </location>
</feature>
<evidence type="ECO:0000259" key="6">
    <source>
        <dbReference type="Pfam" id="PF00251"/>
    </source>
</evidence>
<dbReference type="GO" id="GO:0005975">
    <property type="term" value="P:carbohydrate metabolic process"/>
    <property type="evidence" value="ECO:0007669"/>
    <property type="project" value="InterPro"/>
</dbReference>
<reference evidence="8 9" key="1">
    <citation type="submission" date="2020-08" db="EMBL/GenBank/DDBJ databases">
        <title>Genomic Encyclopedia of Type Strains, Phase IV (KMG-IV): sequencing the most valuable type-strain genomes for metagenomic binning, comparative biology and taxonomic classification.</title>
        <authorList>
            <person name="Goeker M."/>
        </authorList>
    </citation>
    <scope>NUCLEOTIDE SEQUENCE [LARGE SCALE GENOMIC DNA]</scope>
    <source>
        <strain evidence="8 9">DSM 17245</strain>
    </source>
</reference>
<feature type="domain" description="Glycosyl hydrolase family 32 C-terminal" evidence="7">
    <location>
        <begin position="363"/>
        <end position="487"/>
    </location>
</feature>
<dbReference type="SMART" id="SM00640">
    <property type="entry name" value="Glyco_32"/>
    <property type="match status" value="1"/>
</dbReference>
<dbReference type="SUPFAM" id="SSF75005">
    <property type="entry name" value="Arabinanase/levansucrase/invertase"/>
    <property type="match status" value="1"/>
</dbReference>
<dbReference type="AlphaFoldDB" id="A0A7W9SH76"/>
<dbReference type="SUPFAM" id="SSF49899">
    <property type="entry name" value="Concanavalin A-like lectins/glucanases"/>
    <property type="match status" value="1"/>
</dbReference>
<dbReference type="InterPro" id="IPR013320">
    <property type="entry name" value="ConA-like_dom_sf"/>
</dbReference>
<evidence type="ECO:0000256" key="1">
    <source>
        <dbReference type="ARBA" id="ARBA00009902"/>
    </source>
</evidence>
<dbReference type="InterPro" id="IPR051214">
    <property type="entry name" value="GH32_Enzymes"/>
</dbReference>
<proteinExistence type="inferred from homology"/>
<dbReference type="Proteomes" id="UP000522163">
    <property type="component" value="Unassembled WGS sequence"/>
</dbReference>
<dbReference type="InterPro" id="IPR023296">
    <property type="entry name" value="Glyco_hydro_beta-prop_sf"/>
</dbReference>
<evidence type="ECO:0000256" key="3">
    <source>
        <dbReference type="ARBA" id="ARBA00022801"/>
    </source>
</evidence>
<comment type="caution">
    <text evidence="8">The sequence shown here is derived from an EMBL/GenBank/DDBJ whole genome shotgun (WGS) entry which is preliminary data.</text>
</comment>
<evidence type="ECO:0000313" key="9">
    <source>
        <dbReference type="Proteomes" id="UP000522163"/>
    </source>
</evidence>
<sequence length="493" mass="56741">MEIFRKMSFADSTGDAIPFYHDGVYHIFSLTPPVGTTVYPERLRTTWSHAVSKDLIHWEELPTAIYPGEGKEPDASGVWTGSVLYGEGKYHAFYTGYSIQAEYQQTICHAYSEDGINWKKDTGNPVIKPLIDLYEQQDFRDPYVFFNEDEKKYWMLVSARRLDMPVTRRGCIVLYRSTDLESWEYYGNLYSPGHTNCPECSEIYKMNDTWILSYSRFSEFGNTIYRTAKSPYGPWKKMKKDGIGGRRFYAAKSLTDKNGRRIYFAWAHDRGQCSDKGEWYWGGRFCIPHEVKLSETGDLLVDIPQEFTEGIHKNIAWNYLPVLGEYKRYGAESIVLDALETTGYGFLMHDKKRFYFHASIIPKEVNDSFGILLKSDKEASECLFLEFDVAMQRVSLLSLPMGVDPFWEQSCQAVPEASSPGPDGFRVSEKTFSIKTGAVIDVKIFVDHDMIEVFIGKEIAFTYRVYRSSEYEIGIIAQDSKVEYANIALCDYT</sequence>
<keyword evidence="3 5" id="KW-0378">Hydrolase</keyword>
<dbReference type="InterPro" id="IPR013189">
    <property type="entry name" value="Glyco_hydro_32_C"/>
</dbReference>
<dbReference type="InterPro" id="IPR001362">
    <property type="entry name" value="Glyco_hydro_32"/>
</dbReference>
<dbReference type="InterPro" id="IPR013148">
    <property type="entry name" value="Glyco_hydro_32_N"/>
</dbReference>
<dbReference type="GO" id="GO:0004564">
    <property type="term" value="F:beta-fructofuranosidase activity"/>
    <property type="evidence" value="ECO:0007669"/>
    <property type="project" value="UniProtKB-EC"/>
</dbReference>
<evidence type="ECO:0000259" key="7">
    <source>
        <dbReference type="Pfam" id="PF08244"/>
    </source>
</evidence>
<dbReference type="RefSeq" id="WP_007157332.1">
    <property type="nucleotide sequence ID" value="NZ_JACHHH010000012.1"/>
</dbReference>
<comment type="similarity">
    <text evidence="1 5">Belongs to the glycosyl hydrolase 32 family.</text>
</comment>
<dbReference type="GeneID" id="85015597"/>
<dbReference type="Gene3D" id="2.60.120.560">
    <property type="entry name" value="Exo-inulinase, domain 1"/>
    <property type="match status" value="1"/>
</dbReference>